<name>A0A1A8XKB8_9PROT</name>
<dbReference type="InterPro" id="IPR019494">
    <property type="entry name" value="FIST_C"/>
</dbReference>
<sequence>MQSELGRLPLVGGSAADGLVFGHTHVFFDGDFHADSAVLVLVTTPLPFRIFKTQHFVPTDQRLVVTAADAGQRVVREIDGWPAAETYARLVGASVHSLEPRHFARSPLVVLIAGTNYVRSIQKANPDGSLTFLCAIEEGMVLRVGRGVNLVDNLEHAFAALEAAIGQPQLAVGCDCILRKLEITQCGLLNRVESIFRDNNVIGFNSYGEQYRGVHVNQTLTGIAIGEVVSG</sequence>
<reference evidence="2 3" key="1">
    <citation type="submission" date="2016-06" db="EMBL/GenBank/DDBJ databases">
        <authorList>
            <person name="Kjaerup R.B."/>
            <person name="Dalgaard T.S."/>
            <person name="Juul-Madsen H.R."/>
        </authorList>
    </citation>
    <scope>NUCLEOTIDE SEQUENCE [LARGE SCALE GENOMIC DNA]</scope>
    <source>
        <strain evidence="2">3</strain>
    </source>
</reference>
<evidence type="ECO:0000259" key="1">
    <source>
        <dbReference type="SMART" id="SM01204"/>
    </source>
</evidence>
<proteinExistence type="predicted"/>
<accession>A0A1A8XKB8</accession>
<keyword evidence="3" id="KW-1185">Reference proteome</keyword>
<dbReference type="AlphaFoldDB" id="A0A1A8XKB8"/>
<dbReference type="Pfam" id="PF08495">
    <property type="entry name" value="FIST"/>
    <property type="match status" value="1"/>
</dbReference>
<dbReference type="Pfam" id="PF10442">
    <property type="entry name" value="FIST_C"/>
    <property type="match status" value="1"/>
</dbReference>
<dbReference type="EMBL" id="FLQX01000097">
    <property type="protein sequence ID" value="SBT05580.1"/>
    <property type="molecule type" value="Genomic_DNA"/>
</dbReference>
<dbReference type="PANTHER" id="PTHR40252:SF2">
    <property type="entry name" value="BLR0328 PROTEIN"/>
    <property type="match status" value="1"/>
</dbReference>
<protein>
    <recommendedName>
        <fullName evidence="1">FIST C-domain domain-containing protein</fullName>
    </recommendedName>
</protein>
<dbReference type="STRING" id="1860102.ACCAA_220067"/>
<evidence type="ECO:0000313" key="3">
    <source>
        <dbReference type="Proteomes" id="UP000199169"/>
    </source>
</evidence>
<organism evidence="2 3">
    <name type="scientific">Candidatus Accumulibacter aalborgensis</name>
    <dbReference type="NCBI Taxonomy" id="1860102"/>
    <lineage>
        <taxon>Bacteria</taxon>
        <taxon>Pseudomonadati</taxon>
        <taxon>Pseudomonadota</taxon>
        <taxon>Betaproteobacteria</taxon>
        <taxon>Candidatus Accumulibacter</taxon>
    </lineage>
</organism>
<dbReference type="Proteomes" id="UP000199169">
    <property type="component" value="Unassembled WGS sequence"/>
</dbReference>
<gene>
    <name evidence="2" type="ORF">ACCAA_220067</name>
</gene>
<feature type="domain" description="FIST C-domain" evidence="1">
    <location>
        <begin position="83"/>
        <end position="213"/>
    </location>
</feature>
<dbReference type="InterPro" id="IPR013702">
    <property type="entry name" value="FIST_domain_N"/>
</dbReference>
<dbReference type="SMART" id="SM01204">
    <property type="entry name" value="FIST_C"/>
    <property type="match status" value="1"/>
</dbReference>
<dbReference type="PANTHER" id="PTHR40252">
    <property type="entry name" value="BLR0328 PROTEIN"/>
    <property type="match status" value="1"/>
</dbReference>
<evidence type="ECO:0000313" key="2">
    <source>
        <dbReference type="EMBL" id="SBT05580.1"/>
    </source>
</evidence>